<evidence type="ECO:0000259" key="3">
    <source>
        <dbReference type="SMART" id="SM00563"/>
    </source>
</evidence>
<organism evidence="4 5">
    <name type="scientific">Intrasporangium calvum (strain ATCC 23552 / DSM 43043 / JCM 3097 / NBRC 12989 / NCIMB 10167 / NRRL B-3866 / 7 KIP)</name>
    <dbReference type="NCBI Taxonomy" id="710696"/>
    <lineage>
        <taxon>Bacteria</taxon>
        <taxon>Bacillati</taxon>
        <taxon>Actinomycetota</taxon>
        <taxon>Actinomycetes</taxon>
        <taxon>Micrococcales</taxon>
        <taxon>Intrasporangiaceae</taxon>
        <taxon>Intrasporangium</taxon>
    </lineage>
</organism>
<dbReference type="OrthoDB" id="9808424at2"/>
<accession>E6SAS3</accession>
<keyword evidence="5" id="KW-1185">Reference proteome</keyword>
<dbReference type="KEGG" id="ica:Intca_1834"/>
<reference evidence="4 5" key="1">
    <citation type="journal article" date="2010" name="Stand. Genomic Sci.">
        <title>Complete genome sequence of Intrasporangium calvum type strain (7 KIP).</title>
        <authorList>
            <person name="Del Rio T.G."/>
            <person name="Chertkov O."/>
            <person name="Yasawong M."/>
            <person name="Lucas S."/>
            <person name="Deshpande S."/>
            <person name="Cheng J.F."/>
            <person name="Detter C."/>
            <person name="Tapia R."/>
            <person name="Han C."/>
            <person name="Goodwin L."/>
            <person name="Pitluck S."/>
            <person name="Liolios K."/>
            <person name="Ivanova N."/>
            <person name="Mavromatis K."/>
            <person name="Pati A."/>
            <person name="Chen A."/>
            <person name="Palaniappan K."/>
            <person name="Land M."/>
            <person name="Hauser L."/>
            <person name="Chang Y.J."/>
            <person name="Jeffries C.D."/>
            <person name="Rohde M."/>
            <person name="Pukall R."/>
            <person name="Sikorski J."/>
            <person name="Goker M."/>
            <person name="Woyke T."/>
            <person name="Bristow J."/>
            <person name="Eisen J.A."/>
            <person name="Markowitz V."/>
            <person name="Hugenholtz P."/>
            <person name="Kyrpides N.C."/>
            <person name="Klenk H.P."/>
            <person name="Lapidus A."/>
        </authorList>
    </citation>
    <scope>NUCLEOTIDE SEQUENCE [LARGE SCALE GENOMIC DNA]</scope>
    <source>
        <strain evidence="5">ATCC 23552 / DSM 43043 / JCM 3097 / NBRC 12989 / 7 KIP</strain>
    </source>
</reference>
<keyword evidence="2 4" id="KW-0012">Acyltransferase</keyword>
<dbReference type="GO" id="GO:0005886">
    <property type="term" value="C:plasma membrane"/>
    <property type="evidence" value="ECO:0007669"/>
    <property type="project" value="TreeGrafter"/>
</dbReference>
<evidence type="ECO:0000313" key="4">
    <source>
        <dbReference type="EMBL" id="ADU48346.1"/>
    </source>
</evidence>
<keyword evidence="1" id="KW-0808">Transferase</keyword>
<dbReference type="SMART" id="SM00563">
    <property type="entry name" value="PlsC"/>
    <property type="match status" value="1"/>
</dbReference>
<dbReference type="EMBL" id="CP002343">
    <property type="protein sequence ID" value="ADU48346.1"/>
    <property type="molecule type" value="Genomic_DNA"/>
</dbReference>
<dbReference type="PANTHER" id="PTHR10434:SF11">
    <property type="entry name" value="1-ACYL-SN-GLYCEROL-3-PHOSPHATE ACYLTRANSFERASE"/>
    <property type="match status" value="1"/>
</dbReference>
<dbReference type="AlphaFoldDB" id="E6SAS3"/>
<dbReference type="SUPFAM" id="SSF69593">
    <property type="entry name" value="Glycerol-3-phosphate (1)-acyltransferase"/>
    <property type="match status" value="1"/>
</dbReference>
<dbReference type="GO" id="GO:0003841">
    <property type="term" value="F:1-acylglycerol-3-phosphate O-acyltransferase activity"/>
    <property type="evidence" value="ECO:0007669"/>
    <property type="project" value="TreeGrafter"/>
</dbReference>
<name>E6SAS3_INTC7</name>
<dbReference type="eggNOG" id="COG0204">
    <property type="taxonomic scope" value="Bacteria"/>
</dbReference>
<dbReference type="GO" id="GO:0006654">
    <property type="term" value="P:phosphatidic acid biosynthetic process"/>
    <property type="evidence" value="ECO:0007669"/>
    <property type="project" value="TreeGrafter"/>
</dbReference>
<dbReference type="PANTHER" id="PTHR10434">
    <property type="entry name" value="1-ACYL-SN-GLYCEROL-3-PHOSPHATE ACYLTRANSFERASE"/>
    <property type="match status" value="1"/>
</dbReference>
<proteinExistence type="predicted"/>
<protein>
    <submittedName>
        <fullName evidence="4">Phospholipid/glycerol acyltransferase</fullName>
    </submittedName>
</protein>
<dbReference type="Pfam" id="PF01553">
    <property type="entry name" value="Acyltransferase"/>
    <property type="match status" value="1"/>
</dbReference>
<evidence type="ECO:0000256" key="2">
    <source>
        <dbReference type="ARBA" id="ARBA00023315"/>
    </source>
</evidence>
<evidence type="ECO:0000313" key="5">
    <source>
        <dbReference type="Proteomes" id="UP000008914"/>
    </source>
</evidence>
<gene>
    <name evidence="4" type="ordered locus">Intca_1834</name>
</gene>
<dbReference type="Proteomes" id="UP000008914">
    <property type="component" value="Chromosome"/>
</dbReference>
<feature type="domain" description="Phospholipid/glycerol acyltransferase" evidence="3">
    <location>
        <begin position="46"/>
        <end position="156"/>
    </location>
</feature>
<dbReference type="InterPro" id="IPR002123">
    <property type="entry name" value="Plipid/glycerol_acylTrfase"/>
</dbReference>
<dbReference type="CDD" id="cd07989">
    <property type="entry name" value="LPLAT_AGPAT-like"/>
    <property type="match status" value="1"/>
</dbReference>
<dbReference type="STRING" id="710696.Intca_1834"/>
<sequence length="221" mass="23202">MSPGPAVLAPDRRRAAGGRKVGQVIFRTIYRGVAVHPGNVPASGPVILAANHAAFLDGPLVFSLAPRPVTFLVKQEAFAGPLGFVVRTVGQIPIDRTTGDRVALSTALAVLERGDAVGIFPEGTRRAGDVDDVSRGAAWIALRSGAPIVPVAVLGTRVRGGTADDWPGPRSVLTVDFGEPFTLQPDLAVPGRERLRRASRSLQEALASHVRRARVDNGTSS</sequence>
<dbReference type="RefSeq" id="WP_013492661.1">
    <property type="nucleotide sequence ID" value="NC_014830.1"/>
</dbReference>
<dbReference type="HOGENOM" id="CLU_027938_4_2_11"/>
<evidence type="ECO:0000256" key="1">
    <source>
        <dbReference type="ARBA" id="ARBA00022679"/>
    </source>
</evidence>